<proteinExistence type="predicted"/>
<name>A0ABU6PSR1_9BACL</name>
<dbReference type="EMBL" id="JARTLD010000017">
    <property type="protein sequence ID" value="MED5017163.1"/>
    <property type="molecule type" value="Genomic_DNA"/>
</dbReference>
<gene>
    <name evidence="1" type="ORF">P9847_07545</name>
</gene>
<accession>A0ABU6PSR1</accession>
<dbReference type="Proteomes" id="UP001343257">
    <property type="component" value="Unassembled WGS sequence"/>
</dbReference>
<keyword evidence="2" id="KW-1185">Reference proteome</keyword>
<reference evidence="1 2" key="1">
    <citation type="submission" date="2023-03" db="EMBL/GenBank/DDBJ databases">
        <title>Bacillus Genome Sequencing.</title>
        <authorList>
            <person name="Dunlap C."/>
        </authorList>
    </citation>
    <scope>NUCLEOTIDE SEQUENCE [LARGE SCALE GENOMIC DNA]</scope>
    <source>
        <strain evidence="1 2">NRS-52</strain>
    </source>
</reference>
<comment type="caution">
    <text evidence="1">The sequence shown here is derived from an EMBL/GenBank/DDBJ whole genome shotgun (WGS) entry which is preliminary data.</text>
</comment>
<organism evidence="1 2">
    <name type="scientific">Paenibacillus chibensis</name>
    <dbReference type="NCBI Taxonomy" id="59846"/>
    <lineage>
        <taxon>Bacteria</taxon>
        <taxon>Bacillati</taxon>
        <taxon>Bacillota</taxon>
        <taxon>Bacilli</taxon>
        <taxon>Bacillales</taxon>
        <taxon>Paenibacillaceae</taxon>
        <taxon>Paenibacillus</taxon>
    </lineage>
</organism>
<protein>
    <submittedName>
        <fullName evidence="1">Uncharacterized protein</fullName>
    </submittedName>
</protein>
<dbReference type="RefSeq" id="WP_164766578.1">
    <property type="nucleotide sequence ID" value="NZ_BIMK01000007.1"/>
</dbReference>
<evidence type="ECO:0000313" key="2">
    <source>
        <dbReference type="Proteomes" id="UP001343257"/>
    </source>
</evidence>
<sequence>MKPLLWPRLSGQENGGAGGKEAGGHANHLELVPPELALTSGFTFMKPFLERRIRSDACLKRQELITKKSSRQREPSDWSNAEKAAFEVEWYENQVEWIETIHQMCGEPIFWDQIAAWPAPFLRGEPGPHEKRAEEEYQEYKPTRMQKLLKQDSTVKQELEDRLAWAREKDRSEYAEWKSLTDFARDVLEGNRTSYLRVLEEIAPMEDLLTLGSGLEFNVLDAETVEVELDVNSGGIIPKESKRMTEEGVLSHSRFSAEAYHELERKYVFGSVFRIARELFALLPLESVLIHARDTKVNPETGLEEYVTLLSVRFDRSVLTAKHLDPDFDPDSGHNPGTHMLDAFPHHMQFEASTGFKPVEPLSRS</sequence>
<evidence type="ECO:0000313" key="1">
    <source>
        <dbReference type="EMBL" id="MED5017163.1"/>
    </source>
</evidence>